<gene>
    <name evidence="3 4" type="primary">LOC116957551</name>
</gene>
<evidence type="ECO:0000313" key="3">
    <source>
        <dbReference type="RefSeq" id="XP_032835678.1"/>
    </source>
</evidence>
<reference evidence="3 4" key="1">
    <citation type="submission" date="2025-04" db="UniProtKB">
        <authorList>
            <consortium name="RefSeq"/>
        </authorList>
    </citation>
    <scope>IDENTIFICATION</scope>
    <source>
        <tissue evidence="3 4">Sperm</tissue>
    </source>
</reference>
<evidence type="ECO:0000256" key="1">
    <source>
        <dbReference type="SAM" id="SignalP"/>
    </source>
</evidence>
<dbReference type="KEGG" id="pmrn:116957551"/>
<feature type="signal peptide" evidence="1">
    <location>
        <begin position="1"/>
        <end position="24"/>
    </location>
</feature>
<evidence type="ECO:0000313" key="4">
    <source>
        <dbReference type="RefSeq" id="XP_032835679.1"/>
    </source>
</evidence>
<name>A0AAJ7UH48_PETMA</name>
<keyword evidence="1" id="KW-0732">Signal</keyword>
<dbReference type="AlphaFoldDB" id="A0AAJ7UH48"/>
<organism evidence="2 4">
    <name type="scientific">Petromyzon marinus</name>
    <name type="common">Sea lamprey</name>
    <dbReference type="NCBI Taxonomy" id="7757"/>
    <lineage>
        <taxon>Eukaryota</taxon>
        <taxon>Metazoa</taxon>
        <taxon>Chordata</taxon>
        <taxon>Craniata</taxon>
        <taxon>Vertebrata</taxon>
        <taxon>Cyclostomata</taxon>
        <taxon>Hyperoartia</taxon>
        <taxon>Petromyzontiformes</taxon>
        <taxon>Petromyzontidae</taxon>
        <taxon>Petromyzon</taxon>
    </lineage>
</organism>
<dbReference type="Proteomes" id="UP001318040">
    <property type="component" value="Chromosome 76"/>
</dbReference>
<proteinExistence type="predicted"/>
<protein>
    <submittedName>
        <fullName evidence="3 4">Uncharacterized protein LOC116957551</fullName>
    </submittedName>
</protein>
<evidence type="ECO:0000313" key="2">
    <source>
        <dbReference type="Proteomes" id="UP001318040"/>
    </source>
</evidence>
<feature type="chain" id="PRO_5044709479" evidence="1">
    <location>
        <begin position="25"/>
        <end position="179"/>
    </location>
</feature>
<dbReference type="RefSeq" id="XP_032835678.1">
    <property type="nucleotide sequence ID" value="XM_032979787.1"/>
</dbReference>
<accession>A0AAJ7UH48</accession>
<sequence length="179" mass="19590">MLGSSSSSTPRLLLLLLLPAVVAGCGSSYVRDTNRHVSDHIHEHEEDLEHASDHLSQSELTRLYNTRVTYVECWKRPFAANIPHAGIVVTTENGGQWLIHKGKKYASDSSWQTVVVDPKHMSGQWNVVPSSGSTAYPGVTVGDLVRHGGHSYNVFSSNCLHAANDMKRYATSNDCGGLF</sequence>
<keyword evidence="2" id="KW-1185">Reference proteome</keyword>
<dbReference type="RefSeq" id="XP_032835679.1">
    <property type="nucleotide sequence ID" value="XM_032979788.1"/>
</dbReference>